<feature type="non-terminal residue" evidence="1">
    <location>
        <position position="1"/>
    </location>
</feature>
<protein>
    <submittedName>
        <fullName evidence="1">Uncharacterized protein</fullName>
    </submittedName>
</protein>
<organism evidence="1">
    <name type="scientific">marine metagenome</name>
    <dbReference type="NCBI Taxonomy" id="408172"/>
    <lineage>
        <taxon>unclassified sequences</taxon>
        <taxon>metagenomes</taxon>
        <taxon>ecological metagenomes</taxon>
    </lineage>
</organism>
<dbReference type="EMBL" id="UINC01008606">
    <property type="protein sequence ID" value="SVA38702.1"/>
    <property type="molecule type" value="Genomic_DNA"/>
</dbReference>
<proteinExistence type="predicted"/>
<reference evidence="1" key="1">
    <citation type="submission" date="2018-05" db="EMBL/GenBank/DDBJ databases">
        <authorList>
            <person name="Lanie J.A."/>
            <person name="Ng W.-L."/>
            <person name="Kazmierczak K.M."/>
            <person name="Andrzejewski T.M."/>
            <person name="Davidsen T.M."/>
            <person name="Wayne K.J."/>
            <person name="Tettelin H."/>
            <person name="Glass J.I."/>
            <person name="Rusch D."/>
            <person name="Podicherti R."/>
            <person name="Tsui H.-C.T."/>
            <person name="Winkler M.E."/>
        </authorList>
    </citation>
    <scope>NUCLEOTIDE SEQUENCE</scope>
</reference>
<feature type="non-terminal residue" evidence="1">
    <location>
        <position position="35"/>
    </location>
</feature>
<sequence length="35" mass="4114">EWNMQMMQAWAIQEMVVHLTVVKVDSWMVGSMLGF</sequence>
<gene>
    <name evidence="1" type="ORF">METZ01_LOCUS91556</name>
</gene>
<dbReference type="AlphaFoldDB" id="A0A381VEH0"/>
<evidence type="ECO:0000313" key="1">
    <source>
        <dbReference type="EMBL" id="SVA38702.1"/>
    </source>
</evidence>
<accession>A0A381VEH0</accession>
<name>A0A381VEH0_9ZZZZ</name>